<evidence type="ECO:0000313" key="2">
    <source>
        <dbReference type="Proteomes" id="UP000066480"/>
    </source>
</evidence>
<dbReference type="EMBL" id="CP011112">
    <property type="protein sequence ID" value="AKU15466.1"/>
    <property type="molecule type" value="Genomic_DNA"/>
</dbReference>
<dbReference type="AlphaFoldDB" id="A0A0K1JFI7"/>
<dbReference type="Gene3D" id="2.30.110.10">
    <property type="entry name" value="Electron Transport, Fmn-binding Protein, Chain A"/>
    <property type="match status" value="1"/>
</dbReference>
<reference evidence="1 2" key="1">
    <citation type="submission" date="2015-03" db="EMBL/GenBank/DDBJ databases">
        <title>Luteipulveratus halotolerans sp. nov., a novel actinobacterium (Dermacoccaceae) from Sarawak, Malaysia.</title>
        <authorList>
            <person name="Juboi H."/>
            <person name="Basik A."/>
            <person name="Shamsul S.S."/>
            <person name="Arnold P."/>
            <person name="Schmitt E.K."/>
            <person name="Sanglier J.-J."/>
            <person name="Yeo T."/>
        </authorList>
    </citation>
    <scope>NUCLEOTIDE SEQUENCE [LARGE SCALE GENOMIC DNA]</scope>
    <source>
        <strain evidence="1 2">MN07-A0370</strain>
    </source>
</reference>
<dbReference type="SUPFAM" id="SSF50475">
    <property type="entry name" value="FMN-binding split barrel"/>
    <property type="match status" value="1"/>
</dbReference>
<proteinExistence type="predicted"/>
<keyword evidence="2" id="KW-1185">Reference proteome</keyword>
<gene>
    <name evidence="1" type="ORF">VV02_05610</name>
</gene>
<dbReference type="Proteomes" id="UP000066480">
    <property type="component" value="Chromosome"/>
</dbReference>
<sequence length="172" mass="18267">MALRPSRVCAHAEGMNITHTEKLSTSESLALLRGAPIGRLAVVIGERPDIFPVNHVIDHGAVVFRTGSGSKLAAAIGQHVAYEADGYDASNAQAWSVVVAGRAIEILQLHDVLEALGLPLFPWEAGAKPHVVRIEPDDITGRRFAVHGGTRLALGGPLPADSRVQPPRIRTS</sequence>
<dbReference type="InterPro" id="IPR024747">
    <property type="entry name" value="Pyridox_Oxase-rel"/>
</dbReference>
<accession>A0A0K1JFI7</accession>
<protein>
    <recommendedName>
        <fullName evidence="3">Flavin-nucleotide-binding protein</fullName>
    </recommendedName>
</protein>
<dbReference type="InterPro" id="IPR012349">
    <property type="entry name" value="Split_barrel_FMN-bd"/>
</dbReference>
<organism evidence="1 2">
    <name type="scientific">Luteipulveratus mongoliensis</name>
    <dbReference type="NCBI Taxonomy" id="571913"/>
    <lineage>
        <taxon>Bacteria</taxon>
        <taxon>Bacillati</taxon>
        <taxon>Actinomycetota</taxon>
        <taxon>Actinomycetes</taxon>
        <taxon>Micrococcales</taxon>
        <taxon>Dermacoccaceae</taxon>
        <taxon>Luteipulveratus</taxon>
    </lineage>
</organism>
<dbReference type="Pfam" id="PF12900">
    <property type="entry name" value="Pyridox_ox_2"/>
    <property type="match status" value="1"/>
</dbReference>
<dbReference type="STRING" id="571913.VV02_05610"/>
<evidence type="ECO:0008006" key="3">
    <source>
        <dbReference type="Google" id="ProtNLM"/>
    </source>
</evidence>
<evidence type="ECO:0000313" key="1">
    <source>
        <dbReference type="EMBL" id="AKU15466.1"/>
    </source>
</evidence>
<name>A0A0K1JFI7_9MICO</name>
<dbReference type="KEGG" id="lmoi:VV02_05610"/>